<evidence type="ECO:0000256" key="1">
    <source>
        <dbReference type="SAM" id="MobiDB-lite"/>
    </source>
</evidence>
<proteinExistence type="predicted"/>
<name>A0A1A8W700_PLAOA</name>
<evidence type="ECO:0000313" key="2">
    <source>
        <dbReference type="EMBL" id="SBS88755.1"/>
    </source>
</evidence>
<organism evidence="2 5">
    <name type="scientific">Plasmodium ovale curtisi</name>
    <dbReference type="NCBI Taxonomy" id="864141"/>
    <lineage>
        <taxon>Eukaryota</taxon>
        <taxon>Sar</taxon>
        <taxon>Alveolata</taxon>
        <taxon>Apicomplexa</taxon>
        <taxon>Aconoidasida</taxon>
        <taxon>Haemosporida</taxon>
        <taxon>Plasmodiidae</taxon>
        <taxon>Plasmodium</taxon>
        <taxon>Plasmodium (Plasmodium)</taxon>
    </lineage>
</organism>
<evidence type="ECO:0000313" key="4">
    <source>
        <dbReference type="Proteomes" id="UP000078546"/>
    </source>
</evidence>
<dbReference type="AlphaFoldDB" id="A0A1A8W700"/>
<sequence>MKVTGGARDEGMLSSSSPTSIPRCSYPLCNYSLCEVHEKNCRLHGTEERTDRLHARIAAKCIPVDDTKLSTHANIGLNVKWEQAKGGRDELGGNVLLLKRSMAL</sequence>
<reference evidence="4 5" key="1">
    <citation type="submission" date="2016-05" db="EMBL/GenBank/DDBJ databases">
        <authorList>
            <person name="Naeem Raeece"/>
        </authorList>
    </citation>
    <scope>NUCLEOTIDE SEQUENCE [LARGE SCALE GENOMIC DNA]</scope>
</reference>
<feature type="region of interest" description="Disordered" evidence="1">
    <location>
        <begin position="1"/>
        <end position="23"/>
    </location>
</feature>
<dbReference type="Proteomes" id="UP000078560">
    <property type="component" value="Unassembled WGS sequence"/>
</dbReference>
<evidence type="ECO:0000313" key="5">
    <source>
        <dbReference type="Proteomes" id="UP000078560"/>
    </source>
</evidence>
<accession>A0A1A8W700</accession>
<dbReference type="EMBL" id="FLQU01000657">
    <property type="protein sequence ID" value="SBS88755.1"/>
    <property type="molecule type" value="Genomic_DNA"/>
</dbReference>
<reference evidence="2" key="2">
    <citation type="submission" date="2016-05" db="EMBL/GenBank/DDBJ databases">
        <authorList>
            <person name="Lavstsen T."/>
            <person name="Jespersen J.S."/>
        </authorList>
    </citation>
    <scope>NUCLEOTIDE SEQUENCE [LARGE SCALE GENOMIC DNA]</scope>
</reference>
<protein>
    <submittedName>
        <fullName evidence="2">Uncharacterized protein</fullName>
    </submittedName>
</protein>
<feature type="compositionally biased region" description="Low complexity" evidence="1">
    <location>
        <begin position="14"/>
        <end position="23"/>
    </location>
</feature>
<dbReference type="EMBL" id="FLQV01000853">
    <property type="protein sequence ID" value="SBS98495.1"/>
    <property type="molecule type" value="Genomic_DNA"/>
</dbReference>
<evidence type="ECO:0000313" key="3">
    <source>
        <dbReference type="EMBL" id="SBS98495.1"/>
    </source>
</evidence>
<dbReference type="Proteomes" id="UP000078546">
    <property type="component" value="Unassembled WGS sequence"/>
</dbReference>
<gene>
    <name evidence="3" type="ORF">POVCU1_046550</name>
    <name evidence="2" type="ORF">POVCU2_0050270</name>
</gene>